<dbReference type="Proteomes" id="UP000886890">
    <property type="component" value="Unassembled WGS sequence"/>
</dbReference>
<feature type="transmembrane region" description="Helical" evidence="1">
    <location>
        <begin position="171"/>
        <end position="190"/>
    </location>
</feature>
<dbReference type="AlphaFoldDB" id="A0A9D1XCJ3"/>
<reference evidence="2" key="1">
    <citation type="journal article" date="2021" name="PeerJ">
        <title>Extensive microbial diversity within the chicken gut microbiome revealed by metagenomics and culture.</title>
        <authorList>
            <person name="Gilroy R."/>
            <person name="Ravi A."/>
            <person name="Getino M."/>
            <person name="Pursley I."/>
            <person name="Horton D.L."/>
            <person name="Alikhan N.F."/>
            <person name="Baker D."/>
            <person name="Gharbi K."/>
            <person name="Hall N."/>
            <person name="Watson M."/>
            <person name="Adriaenssens E.M."/>
            <person name="Foster-Nyarko E."/>
            <person name="Jarju S."/>
            <person name="Secka A."/>
            <person name="Antonio M."/>
            <person name="Oren A."/>
            <person name="Chaudhuri R.R."/>
            <person name="La Ragione R."/>
            <person name="Hildebrand F."/>
            <person name="Pallen M.J."/>
        </authorList>
    </citation>
    <scope>NUCLEOTIDE SEQUENCE</scope>
    <source>
        <strain evidence="2">CHK183-1962</strain>
    </source>
</reference>
<dbReference type="EMBL" id="DXEK01000061">
    <property type="protein sequence ID" value="HIX76695.1"/>
    <property type="molecule type" value="Genomic_DNA"/>
</dbReference>
<protein>
    <submittedName>
        <fullName evidence="2">Uncharacterized protein</fullName>
    </submittedName>
</protein>
<sequence>MKARRNRNPFAYTAILLSALFVILIVFGIGMFYYVFSIPEPEGLSLASWPHTFTNDFSTWIEYDDGQTDVKALGLQRLEEYGLWVQILDESGREIFSYRKPDVYPEAYSMSELLALSESGYENGNTVFVSSCRISGTTLNYLVGYPYSIGKTMVYYNGENVVRLGPLVKRILPLAAGAAVIGGLVYSFWLSKKLSVLIGSIRKISQHSYEPVKEKGVFGEVYRSLNKMDRELRRSEKLQEETDRTRKECDSEYADCQGIFVWRESGAAQRRLVLSEL</sequence>
<proteinExistence type="predicted"/>
<keyword evidence="1" id="KW-0472">Membrane</keyword>
<accession>A0A9D1XCJ3</accession>
<evidence type="ECO:0000313" key="3">
    <source>
        <dbReference type="Proteomes" id="UP000886890"/>
    </source>
</evidence>
<keyword evidence="1" id="KW-0812">Transmembrane</keyword>
<comment type="caution">
    <text evidence="2">The sequence shown here is derived from an EMBL/GenBank/DDBJ whole genome shotgun (WGS) entry which is preliminary data.</text>
</comment>
<keyword evidence="1" id="KW-1133">Transmembrane helix</keyword>
<gene>
    <name evidence="2" type="ORF">H9734_03750</name>
</gene>
<name>A0A9D1XCJ3_9FIRM</name>
<evidence type="ECO:0000313" key="2">
    <source>
        <dbReference type="EMBL" id="HIX76695.1"/>
    </source>
</evidence>
<organism evidence="2 3">
    <name type="scientific">Candidatus Fusicatenibacter merdavium</name>
    <dbReference type="NCBI Taxonomy" id="2838600"/>
    <lineage>
        <taxon>Bacteria</taxon>
        <taxon>Bacillati</taxon>
        <taxon>Bacillota</taxon>
        <taxon>Clostridia</taxon>
        <taxon>Lachnospirales</taxon>
        <taxon>Lachnospiraceae</taxon>
        <taxon>Fusicatenibacter</taxon>
    </lineage>
</organism>
<reference evidence="2" key="2">
    <citation type="submission" date="2021-04" db="EMBL/GenBank/DDBJ databases">
        <authorList>
            <person name="Gilroy R."/>
        </authorList>
    </citation>
    <scope>NUCLEOTIDE SEQUENCE</scope>
    <source>
        <strain evidence="2">CHK183-1962</strain>
    </source>
</reference>
<evidence type="ECO:0000256" key="1">
    <source>
        <dbReference type="SAM" id="Phobius"/>
    </source>
</evidence>
<feature type="transmembrane region" description="Helical" evidence="1">
    <location>
        <begin position="12"/>
        <end position="36"/>
    </location>
</feature>